<protein>
    <recommendedName>
        <fullName evidence="1">DUF6894 domain-containing protein</fullName>
    </recommendedName>
</protein>
<sequence>MRYFFHIFDGPKAFPDEDGNRLSSPELAIRQAKVLAAELSKAGEFCRSNLVFVLDEKGNNIFRCWAV</sequence>
<organism evidence="2 3">
    <name type="scientific">Bradyrhizobium lablabi</name>
    <dbReference type="NCBI Taxonomy" id="722472"/>
    <lineage>
        <taxon>Bacteria</taxon>
        <taxon>Pseudomonadati</taxon>
        <taxon>Pseudomonadota</taxon>
        <taxon>Alphaproteobacteria</taxon>
        <taxon>Hyphomicrobiales</taxon>
        <taxon>Nitrobacteraceae</taxon>
        <taxon>Bradyrhizobium</taxon>
    </lineage>
</organism>
<name>A0A1M6X5Y6_9BRAD</name>
<gene>
    <name evidence="2" type="ORF">SAMN05444159_4775</name>
</gene>
<evidence type="ECO:0000313" key="3">
    <source>
        <dbReference type="Proteomes" id="UP000189935"/>
    </source>
</evidence>
<dbReference type="AlphaFoldDB" id="A0A1M6X5Y6"/>
<reference evidence="2 3" key="1">
    <citation type="submission" date="2016-11" db="EMBL/GenBank/DDBJ databases">
        <authorList>
            <person name="Jaros S."/>
            <person name="Januszkiewicz K."/>
            <person name="Wedrychowicz H."/>
        </authorList>
    </citation>
    <scope>NUCLEOTIDE SEQUENCE [LARGE SCALE GENOMIC DNA]</scope>
    <source>
        <strain evidence="2 3">GAS499</strain>
    </source>
</reference>
<dbReference type="Proteomes" id="UP000189935">
    <property type="component" value="Chromosome I"/>
</dbReference>
<dbReference type="RefSeq" id="WP_079542032.1">
    <property type="nucleotide sequence ID" value="NZ_LT670844.1"/>
</dbReference>
<feature type="domain" description="DUF6894" evidence="1">
    <location>
        <begin position="2"/>
        <end position="63"/>
    </location>
</feature>
<dbReference type="InterPro" id="IPR054189">
    <property type="entry name" value="DUF6894"/>
</dbReference>
<dbReference type="EMBL" id="LT670844">
    <property type="protein sequence ID" value="SHL01417.1"/>
    <property type="molecule type" value="Genomic_DNA"/>
</dbReference>
<evidence type="ECO:0000313" key="2">
    <source>
        <dbReference type="EMBL" id="SHL01417.1"/>
    </source>
</evidence>
<proteinExistence type="predicted"/>
<dbReference type="Pfam" id="PF21834">
    <property type="entry name" value="DUF6894"/>
    <property type="match status" value="1"/>
</dbReference>
<evidence type="ECO:0000259" key="1">
    <source>
        <dbReference type="Pfam" id="PF21834"/>
    </source>
</evidence>
<accession>A0A1M6X5Y6</accession>